<sequence>MKLDLDIFKDMTYHMDALKNYTSKRNFKLENEIFQSMQNCNIKNIVSVDGNNQYIVREKMTTLLSRVIDVEEDYEVIFDMGMELFK</sequence>
<dbReference type="Proteomes" id="UP000235145">
    <property type="component" value="Unassembled WGS sequence"/>
</dbReference>
<gene>
    <name evidence="1" type="ORF">LSAT_V11C100048780</name>
</gene>
<name>A0A9R1WJF1_LACSA</name>
<evidence type="ECO:0000313" key="2">
    <source>
        <dbReference type="Proteomes" id="UP000235145"/>
    </source>
</evidence>
<protein>
    <submittedName>
        <fullName evidence="1">Uncharacterized protein</fullName>
    </submittedName>
</protein>
<organism evidence="1 2">
    <name type="scientific">Lactuca sativa</name>
    <name type="common">Garden lettuce</name>
    <dbReference type="NCBI Taxonomy" id="4236"/>
    <lineage>
        <taxon>Eukaryota</taxon>
        <taxon>Viridiplantae</taxon>
        <taxon>Streptophyta</taxon>
        <taxon>Embryophyta</taxon>
        <taxon>Tracheophyta</taxon>
        <taxon>Spermatophyta</taxon>
        <taxon>Magnoliopsida</taxon>
        <taxon>eudicotyledons</taxon>
        <taxon>Gunneridae</taxon>
        <taxon>Pentapetalae</taxon>
        <taxon>asterids</taxon>
        <taxon>campanulids</taxon>
        <taxon>Asterales</taxon>
        <taxon>Asteraceae</taxon>
        <taxon>Cichorioideae</taxon>
        <taxon>Cichorieae</taxon>
        <taxon>Lactucinae</taxon>
        <taxon>Lactuca</taxon>
    </lineage>
</organism>
<dbReference type="AlphaFoldDB" id="A0A9R1WJF1"/>
<accession>A0A9R1WJF1</accession>
<reference evidence="1 2" key="1">
    <citation type="journal article" date="2017" name="Nat. Commun.">
        <title>Genome assembly with in vitro proximity ligation data and whole-genome triplication in lettuce.</title>
        <authorList>
            <person name="Reyes-Chin-Wo S."/>
            <person name="Wang Z."/>
            <person name="Yang X."/>
            <person name="Kozik A."/>
            <person name="Arikit S."/>
            <person name="Song C."/>
            <person name="Xia L."/>
            <person name="Froenicke L."/>
            <person name="Lavelle D.O."/>
            <person name="Truco M.J."/>
            <person name="Xia R."/>
            <person name="Zhu S."/>
            <person name="Xu C."/>
            <person name="Xu H."/>
            <person name="Xu X."/>
            <person name="Cox K."/>
            <person name="Korf I."/>
            <person name="Meyers B.C."/>
            <person name="Michelmore R.W."/>
        </authorList>
    </citation>
    <scope>NUCLEOTIDE SEQUENCE [LARGE SCALE GENOMIC DNA]</scope>
    <source>
        <strain evidence="2">cv. Salinas</strain>
        <tissue evidence="1">Seedlings</tissue>
    </source>
</reference>
<proteinExistence type="predicted"/>
<evidence type="ECO:0000313" key="1">
    <source>
        <dbReference type="EMBL" id="KAJ0226531.1"/>
    </source>
</evidence>
<dbReference type="EMBL" id="NBSK02000001">
    <property type="protein sequence ID" value="KAJ0226531.1"/>
    <property type="molecule type" value="Genomic_DNA"/>
</dbReference>
<comment type="caution">
    <text evidence="1">The sequence shown here is derived from an EMBL/GenBank/DDBJ whole genome shotgun (WGS) entry which is preliminary data.</text>
</comment>
<keyword evidence="2" id="KW-1185">Reference proteome</keyword>